<dbReference type="AlphaFoldDB" id="A0AAD7ILB7"/>
<name>A0AAD7ILB7_9AGAR</name>
<comment type="caution">
    <text evidence="1">The sequence shown here is derived from an EMBL/GenBank/DDBJ whole genome shotgun (WGS) entry which is preliminary data.</text>
</comment>
<dbReference type="Proteomes" id="UP001215598">
    <property type="component" value="Unassembled WGS sequence"/>
</dbReference>
<evidence type="ECO:0000313" key="2">
    <source>
        <dbReference type="Proteomes" id="UP001215598"/>
    </source>
</evidence>
<accession>A0AAD7ILB7</accession>
<organism evidence="1 2">
    <name type="scientific">Mycena metata</name>
    <dbReference type="NCBI Taxonomy" id="1033252"/>
    <lineage>
        <taxon>Eukaryota</taxon>
        <taxon>Fungi</taxon>
        <taxon>Dikarya</taxon>
        <taxon>Basidiomycota</taxon>
        <taxon>Agaricomycotina</taxon>
        <taxon>Agaricomycetes</taxon>
        <taxon>Agaricomycetidae</taxon>
        <taxon>Agaricales</taxon>
        <taxon>Marasmiineae</taxon>
        <taxon>Mycenaceae</taxon>
        <taxon>Mycena</taxon>
    </lineage>
</organism>
<keyword evidence="2" id="KW-1185">Reference proteome</keyword>
<dbReference type="EMBL" id="JARKIB010000088">
    <property type="protein sequence ID" value="KAJ7744123.1"/>
    <property type="molecule type" value="Genomic_DNA"/>
</dbReference>
<evidence type="ECO:0000313" key="1">
    <source>
        <dbReference type="EMBL" id="KAJ7744123.1"/>
    </source>
</evidence>
<reference evidence="1" key="1">
    <citation type="submission" date="2023-03" db="EMBL/GenBank/DDBJ databases">
        <title>Massive genome expansion in bonnet fungi (Mycena s.s.) driven by repeated elements and novel gene families across ecological guilds.</title>
        <authorList>
            <consortium name="Lawrence Berkeley National Laboratory"/>
            <person name="Harder C.B."/>
            <person name="Miyauchi S."/>
            <person name="Viragh M."/>
            <person name="Kuo A."/>
            <person name="Thoen E."/>
            <person name="Andreopoulos B."/>
            <person name="Lu D."/>
            <person name="Skrede I."/>
            <person name="Drula E."/>
            <person name="Henrissat B."/>
            <person name="Morin E."/>
            <person name="Kohler A."/>
            <person name="Barry K."/>
            <person name="LaButti K."/>
            <person name="Morin E."/>
            <person name="Salamov A."/>
            <person name="Lipzen A."/>
            <person name="Mereny Z."/>
            <person name="Hegedus B."/>
            <person name="Baldrian P."/>
            <person name="Stursova M."/>
            <person name="Weitz H."/>
            <person name="Taylor A."/>
            <person name="Grigoriev I.V."/>
            <person name="Nagy L.G."/>
            <person name="Martin F."/>
            <person name="Kauserud H."/>
        </authorList>
    </citation>
    <scope>NUCLEOTIDE SEQUENCE</scope>
    <source>
        <strain evidence="1">CBHHK182m</strain>
    </source>
</reference>
<gene>
    <name evidence="1" type="ORF">B0H16DRAFT_1463346</name>
</gene>
<sequence length="169" mass="19202">MYSNYKSVTLAFIIRIKGDSLRVGGISQEVHLFTCPVSLCHHGTRVSLELADSDRVYWSLDPAGGTRLSQDQADAIGLPRLKVQFFPMANFWHEYHYNAVLTSSLGGWSYRSPRWRLKYHGISVTLKTCRNIYDMTSFDTRGIRITQPLGVTRKTWNNTEKISMAPAQG</sequence>
<protein>
    <submittedName>
        <fullName evidence="1">Uncharacterized protein</fullName>
    </submittedName>
</protein>
<proteinExistence type="predicted"/>